<proteinExistence type="inferred from homology"/>
<evidence type="ECO:0000313" key="4">
    <source>
        <dbReference type="Proteomes" id="UP000788993"/>
    </source>
</evidence>
<feature type="compositionally biased region" description="Basic and acidic residues" evidence="2">
    <location>
        <begin position="171"/>
        <end position="183"/>
    </location>
</feature>
<evidence type="ECO:0000313" key="3">
    <source>
        <dbReference type="EMBL" id="KAH3659371.1"/>
    </source>
</evidence>
<gene>
    <name evidence="3" type="ORF">OGATHE_006255</name>
</gene>
<organism evidence="3 4">
    <name type="scientific">Ogataea polymorpha</name>
    <dbReference type="NCBI Taxonomy" id="460523"/>
    <lineage>
        <taxon>Eukaryota</taxon>
        <taxon>Fungi</taxon>
        <taxon>Dikarya</taxon>
        <taxon>Ascomycota</taxon>
        <taxon>Saccharomycotina</taxon>
        <taxon>Pichiomycetes</taxon>
        <taxon>Pichiales</taxon>
        <taxon>Pichiaceae</taxon>
        <taxon>Ogataea</taxon>
    </lineage>
</organism>
<dbReference type="Pfam" id="PF03690">
    <property type="entry name" value="MYG1_exonuc"/>
    <property type="match status" value="1"/>
</dbReference>
<keyword evidence="4" id="KW-1185">Reference proteome</keyword>
<dbReference type="GO" id="GO:0005634">
    <property type="term" value="C:nucleus"/>
    <property type="evidence" value="ECO:0007669"/>
    <property type="project" value="TreeGrafter"/>
</dbReference>
<protein>
    <submittedName>
        <fullName evidence="3">Uncharacterized protein</fullName>
    </submittedName>
</protein>
<reference evidence="3" key="1">
    <citation type="journal article" date="2021" name="Open Biol.">
        <title>Shared evolutionary footprints suggest mitochondrial oxidative damage underlies multiple complex I losses in fungi.</title>
        <authorList>
            <person name="Schikora-Tamarit M.A."/>
            <person name="Marcet-Houben M."/>
            <person name="Nosek J."/>
            <person name="Gabaldon T."/>
        </authorList>
    </citation>
    <scope>NUCLEOTIDE SEQUENCE</scope>
    <source>
        <strain evidence="3">NCAIM Y.01608</strain>
    </source>
</reference>
<name>A0A9P8SYF7_9ASCO</name>
<dbReference type="Proteomes" id="UP000788993">
    <property type="component" value="Unassembled WGS sequence"/>
</dbReference>
<comment type="caution">
    <text evidence="3">The sequence shown here is derived from an EMBL/GenBank/DDBJ whole genome shotgun (WGS) entry which is preliminary data.</text>
</comment>
<dbReference type="EMBL" id="JAEUBD010001540">
    <property type="protein sequence ID" value="KAH3659371.1"/>
    <property type="molecule type" value="Genomic_DNA"/>
</dbReference>
<dbReference type="PANTHER" id="PTHR11215">
    <property type="entry name" value="METAL DEPENDENT HYDROLASE - RELATED"/>
    <property type="match status" value="1"/>
</dbReference>
<dbReference type="GO" id="GO:0005737">
    <property type="term" value="C:cytoplasm"/>
    <property type="evidence" value="ECO:0007669"/>
    <property type="project" value="TreeGrafter"/>
</dbReference>
<comment type="similarity">
    <text evidence="1">Belongs to the MYG1 family.</text>
</comment>
<dbReference type="InterPro" id="IPR003226">
    <property type="entry name" value="MYG1_exonuclease"/>
</dbReference>
<feature type="region of interest" description="Disordered" evidence="2">
    <location>
        <begin position="156"/>
        <end position="183"/>
    </location>
</feature>
<accession>A0A9P8SYF7</accession>
<dbReference type="PANTHER" id="PTHR11215:SF1">
    <property type="entry name" value="MYG1 EXONUCLEASE"/>
    <property type="match status" value="1"/>
</dbReference>
<dbReference type="AlphaFoldDB" id="A0A9P8SYF7"/>
<evidence type="ECO:0000256" key="2">
    <source>
        <dbReference type="SAM" id="MobiDB-lite"/>
    </source>
</evidence>
<evidence type="ECO:0000256" key="1">
    <source>
        <dbReference type="ARBA" id="ARBA00010105"/>
    </source>
</evidence>
<reference evidence="3" key="2">
    <citation type="submission" date="2021-01" db="EMBL/GenBank/DDBJ databases">
        <authorList>
            <person name="Schikora-Tamarit M.A."/>
        </authorList>
    </citation>
    <scope>NUCLEOTIDE SEQUENCE</scope>
    <source>
        <strain evidence="3">NCAIM Y.01608</strain>
    </source>
</reference>
<sequence length="933" mass="105742">MDFEAVLTLKTPGDDLNDQGLFRPRSMRHRRLTDEPAADNAVFFSKSDTFKSLSLNDPMENYFSVAERKNDNFFTNNDDSFTEQSITPTKHNVTSRLGTATRVPSLRYELAPPRFSGLFEAPKPETPFVPATKNTRASSFAVQSFPFMERVPMRTTVQPTQPVAESSRPASKRELSAHLESSKSVRHRRKSVSLFLTQLFDKFSQKRDEAPKSARSIKSVKSYNFLNQSADIYNEIIDDYNDASNLERGRSMVRRPAKDRSVSVSGRGRRDFSLGSELRSFDHSCYRQDKELPTATIFDEATSTPFFKDMAEQDDAASSVNTKTTTLRRLRADLDRWWRRKTMSRARRRENLEFAAGLQPGTAELVCENKEFEATSTPLKDKEQQEVLVARDKFGRMVRNVIETRILVVENEPNMDEMLKQGSSAPEWLKADLLNLIQNGNLRIFKEKSGRNFITVELEELSSKDAGHESAHVSKEAACNRAGHVAGDAVGLSELIALSISERVDRGEHNGQADKCQRKKLELEHCHDSQNQPENRTRIEEEPEHLGVDGVDVSVWIGCLKHPDGLAKIVGLVPPPETHHQPARYVFDVPEVCGQQKHGDDEVEYVIGGEEDAQEICTHSGTFHADESLAVYMLRTLKQFKDCELVRSRKQEDWDASDIVVDVSGQYDGKKYFDHHQREFNDVFAPGFKTKLSSAGLVYKHFGKQIIRENLELDQEKDIDFLYERVYRDFIEAVDANDNGINKYENQDELKPLFKDRNFQLSSVVANLNPSWVTDPTDADYDKAFEKASEIMGFAFMNYLEYMGKSFMPAKQYVEKAIGSRFEADPSGKIIIMDRFVPWKEHLYNVEKELGIEGQIQYVLFADTSGAWRIACVPVSASSFDSRKKLPEPWRGVRDDALSELTGVPGCIFVHAAGFIGGAKSKDAVLQLAKKAI</sequence>